<reference evidence="4" key="1">
    <citation type="submission" date="2020-05" db="EMBL/GenBank/DDBJ databases">
        <authorList>
            <person name="Chiriac C."/>
            <person name="Salcher M."/>
            <person name="Ghai R."/>
            <person name="Kavagutti S V."/>
        </authorList>
    </citation>
    <scope>NUCLEOTIDE SEQUENCE</scope>
</reference>
<dbReference type="SUPFAM" id="SSF47413">
    <property type="entry name" value="lambda repressor-like DNA-binding domains"/>
    <property type="match status" value="1"/>
</dbReference>
<evidence type="ECO:0000313" key="4">
    <source>
        <dbReference type="EMBL" id="CAB5217009.1"/>
    </source>
</evidence>
<gene>
    <name evidence="3" type="ORF">UFOVP103_18</name>
    <name evidence="4" type="ORF">UFOVP197_37</name>
</gene>
<dbReference type="PANTHER" id="PTHR46558:SF13">
    <property type="entry name" value="HTH-TYPE TRANSCRIPTIONAL REGULATOR IMMR"/>
    <property type="match status" value="1"/>
</dbReference>
<protein>
    <submittedName>
        <fullName evidence="4">Transcriptional repressor DicA</fullName>
    </submittedName>
</protein>
<organism evidence="4">
    <name type="scientific">uncultured Caudovirales phage</name>
    <dbReference type="NCBI Taxonomy" id="2100421"/>
    <lineage>
        <taxon>Viruses</taxon>
        <taxon>Duplodnaviria</taxon>
        <taxon>Heunggongvirae</taxon>
        <taxon>Uroviricota</taxon>
        <taxon>Caudoviricetes</taxon>
        <taxon>Peduoviridae</taxon>
        <taxon>Maltschvirus</taxon>
        <taxon>Maltschvirus maltsch</taxon>
    </lineage>
</organism>
<sequence length="109" mass="12810">MRSIQAKRLRDLRKKLQLSQKEIGDKLNVSMQVISNWERNYSSPGIESLQDLSLLFDVDIDYLLGLQEIKKKDQPLVMVDPEEQKIIDMYKELSDEGKTWLLNTLKMIK</sequence>
<name>A0A6J7WI04_9CAUD</name>
<dbReference type="CDD" id="cd00093">
    <property type="entry name" value="HTH_XRE"/>
    <property type="match status" value="1"/>
</dbReference>
<accession>A0A6J7WI04</accession>
<feature type="domain" description="HTH cro/C1-type" evidence="2">
    <location>
        <begin position="9"/>
        <end position="63"/>
    </location>
</feature>
<dbReference type="GO" id="GO:0003677">
    <property type="term" value="F:DNA binding"/>
    <property type="evidence" value="ECO:0007669"/>
    <property type="project" value="UniProtKB-KW"/>
</dbReference>
<evidence type="ECO:0000259" key="2">
    <source>
        <dbReference type="PROSITE" id="PS50943"/>
    </source>
</evidence>
<dbReference type="EMBL" id="LR796223">
    <property type="protein sequence ID" value="CAB4128089.1"/>
    <property type="molecule type" value="Genomic_DNA"/>
</dbReference>
<proteinExistence type="predicted"/>
<dbReference type="PANTHER" id="PTHR46558">
    <property type="entry name" value="TRACRIPTIONAL REGULATORY PROTEIN-RELATED-RELATED"/>
    <property type="match status" value="1"/>
</dbReference>
<dbReference type="Pfam" id="PF01381">
    <property type="entry name" value="HTH_3"/>
    <property type="match status" value="1"/>
</dbReference>
<keyword evidence="1" id="KW-0238">DNA-binding</keyword>
<dbReference type="InterPro" id="IPR010982">
    <property type="entry name" value="Lambda_DNA-bd_dom_sf"/>
</dbReference>
<dbReference type="PROSITE" id="PS50943">
    <property type="entry name" value="HTH_CROC1"/>
    <property type="match status" value="1"/>
</dbReference>
<evidence type="ECO:0000256" key="1">
    <source>
        <dbReference type="ARBA" id="ARBA00023125"/>
    </source>
</evidence>
<dbReference type="Gene3D" id="1.10.260.40">
    <property type="entry name" value="lambda repressor-like DNA-binding domains"/>
    <property type="match status" value="1"/>
</dbReference>
<dbReference type="EMBL" id="LR798245">
    <property type="protein sequence ID" value="CAB5217009.1"/>
    <property type="molecule type" value="Genomic_DNA"/>
</dbReference>
<dbReference type="InterPro" id="IPR001387">
    <property type="entry name" value="Cro/C1-type_HTH"/>
</dbReference>
<dbReference type="SMART" id="SM00530">
    <property type="entry name" value="HTH_XRE"/>
    <property type="match status" value="1"/>
</dbReference>
<evidence type="ECO:0000313" key="3">
    <source>
        <dbReference type="EMBL" id="CAB4128089.1"/>
    </source>
</evidence>